<evidence type="ECO:0000256" key="11">
    <source>
        <dbReference type="ARBA" id="ARBA00023170"/>
    </source>
</evidence>
<dbReference type="Gene3D" id="1.10.2000.10">
    <property type="entry name" value="Frizzled cysteine-rich domain"/>
    <property type="match status" value="1"/>
</dbReference>
<comment type="caution">
    <text evidence="13">Lacks conserved residue(s) required for the propagation of feature annotation.</text>
</comment>
<evidence type="ECO:0000256" key="4">
    <source>
        <dbReference type="ARBA" id="ARBA00022475"/>
    </source>
</evidence>
<feature type="transmembrane region" description="Helical" evidence="14">
    <location>
        <begin position="459"/>
        <end position="484"/>
    </location>
</feature>
<comment type="subcellular location">
    <subcellularLocation>
        <location evidence="1">Cell membrane</location>
        <topology evidence="1">Multi-pass membrane protein</topology>
    </subcellularLocation>
</comment>
<dbReference type="PANTHER" id="PTHR11309">
    <property type="entry name" value="FRIZZLED"/>
    <property type="match status" value="1"/>
</dbReference>
<dbReference type="GO" id="GO:0005886">
    <property type="term" value="C:plasma membrane"/>
    <property type="evidence" value="ECO:0007669"/>
    <property type="project" value="UniProtKB-SubCell"/>
</dbReference>
<feature type="disulfide bond" evidence="13">
    <location>
        <begin position="46"/>
        <end position="92"/>
    </location>
</feature>
<dbReference type="InterPro" id="IPR036790">
    <property type="entry name" value="Frizzled_dom_sf"/>
</dbReference>
<keyword evidence="6 14" id="KW-0812">Transmembrane</keyword>
<dbReference type="Gene3D" id="1.20.1070.10">
    <property type="entry name" value="Rhodopsin 7-helix transmembrane proteins"/>
    <property type="match status" value="1"/>
</dbReference>
<evidence type="ECO:0000256" key="10">
    <source>
        <dbReference type="ARBA" id="ARBA00023157"/>
    </source>
</evidence>
<evidence type="ECO:0000259" key="16">
    <source>
        <dbReference type="PROSITE" id="PS50038"/>
    </source>
</evidence>
<keyword evidence="3" id="KW-0217">Developmental protein</keyword>
<feature type="domain" description="G-protein coupled receptors family 2 profile 2" evidence="17">
    <location>
        <begin position="238"/>
        <end position="554"/>
    </location>
</feature>
<dbReference type="FunFam" id="1.10.2000.10:FF:000016">
    <property type="entry name" value="Frizzled"/>
    <property type="match status" value="1"/>
</dbReference>
<evidence type="ECO:0000313" key="18">
    <source>
        <dbReference type="EMBL" id="CAG6669554.1"/>
    </source>
</evidence>
<dbReference type="AlphaFoldDB" id="A0A8D8SL93"/>
<dbReference type="EMBL" id="HBUF01048633">
    <property type="protein sequence ID" value="CAG6620837.1"/>
    <property type="molecule type" value="Transcribed_RNA"/>
</dbReference>
<keyword evidence="7 15" id="KW-0732">Signal</keyword>
<evidence type="ECO:0000256" key="6">
    <source>
        <dbReference type="ARBA" id="ARBA00022692"/>
    </source>
</evidence>
<evidence type="ECO:0000256" key="14">
    <source>
        <dbReference type="SAM" id="Phobius"/>
    </source>
</evidence>
<evidence type="ECO:0000256" key="1">
    <source>
        <dbReference type="ARBA" id="ARBA00004651"/>
    </source>
</evidence>
<keyword evidence="8 14" id="KW-1133">Transmembrane helix</keyword>
<feature type="domain" description="FZ" evidence="16">
    <location>
        <begin position="33"/>
        <end position="154"/>
    </location>
</feature>
<dbReference type="SUPFAM" id="SSF63501">
    <property type="entry name" value="Frizzled cysteine-rich domain"/>
    <property type="match status" value="1"/>
</dbReference>
<dbReference type="InterPro" id="IPR015526">
    <property type="entry name" value="Frizzled/SFRP"/>
</dbReference>
<dbReference type="EMBL" id="HBUF01346954">
    <property type="protein sequence ID" value="CAG6710352.1"/>
    <property type="molecule type" value="Transcribed_RNA"/>
</dbReference>
<evidence type="ECO:0000256" key="7">
    <source>
        <dbReference type="ARBA" id="ARBA00022729"/>
    </source>
</evidence>
<dbReference type="PANTHER" id="PTHR11309:SF47">
    <property type="entry name" value="FRIZZLED"/>
    <property type="match status" value="1"/>
</dbReference>
<keyword evidence="4" id="KW-1003">Cell membrane</keyword>
<evidence type="ECO:0000256" key="12">
    <source>
        <dbReference type="ARBA" id="ARBA00023180"/>
    </source>
</evidence>
<reference evidence="18" key="1">
    <citation type="submission" date="2021-05" db="EMBL/GenBank/DDBJ databases">
        <authorList>
            <person name="Alioto T."/>
            <person name="Alioto T."/>
            <person name="Gomez Garrido J."/>
        </authorList>
    </citation>
    <scope>NUCLEOTIDE SEQUENCE</scope>
</reference>
<feature type="transmembrane region" description="Helical" evidence="14">
    <location>
        <begin position="274"/>
        <end position="293"/>
    </location>
</feature>
<feature type="disulfide bond" evidence="13">
    <location>
        <begin position="38"/>
        <end position="99"/>
    </location>
</feature>
<dbReference type="GO" id="GO:0060070">
    <property type="term" value="P:canonical Wnt signaling pathway"/>
    <property type="evidence" value="ECO:0007669"/>
    <property type="project" value="TreeGrafter"/>
</dbReference>
<dbReference type="EMBL" id="HBUF01221344">
    <property type="protein sequence ID" value="CAG6669554.1"/>
    <property type="molecule type" value="Transcribed_RNA"/>
</dbReference>
<evidence type="ECO:0000256" key="9">
    <source>
        <dbReference type="ARBA" id="ARBA00023136"/>
    </source>
</evidence>
<feature type="signal peptide" evidence="15">
    <location>
        <begin position="1"/>
        <end position="20"/>
    </location>
</feature>
<dbReference type="GO" id="GO:0042813">
    <property type="term" value="F:Wnt receptor activity"/>
    <property type="evidence" value="ECO:0007669"/>
    <property type="project" value="TreeGrafter"/>
</dbReference>
<evidence type="ECO:0000259" key="17">
    <source>
        <dbReference type="PROSITE" id="PS50261"/>
    </source>
</evidence>
<dbReference type="EMBL" id="HBUF01048632">
    <property type="protein sequence ID" value="CAG6620836.1"/>
    <property type="molecule type" value="Transcribed_RNA"/>
</dbReference>
<feature type="disulfide bond" evidence="13">
    <location>
        <begin position="113"/>
        <end position="137"/>
    </location>
</feature>
<sequence>MFLVSKCICILTVLISISLGDQITHISDHDILPNHAKCETITIPICHNIAYNETIMPNLLGHSKQEDAAFEVHQYVPLVKVKCSADLQFFLCSMYAPVCTILERAIPPCRNLCQSARNGCEKLMNSFGFQWPEAFECSKFPLPGSGPESLCVGDNEEGSGRSSTLSPMIESIPGKDLRPGISYPSVPDNAKDYGFICPLHFKVPQGLDYELKVGDKVEKNCGAPCDAMFFSAKEKKVSRLWVGIWSALCATSCLFTVLTFMIDSDRFRYPERPIIFLSVCYLMVSITYIIGFMSGDNISCTKPFPPPQQHPNLEMESTITQGTRQEACTILFMILYFFGMASSIWWVILTLTWFLAAGLKWGHEAIEANSQYFHVAAWAVPAIKTITILAMGKVEGDILTGVCYVGIWNRQALWDFVIIPLSIYLILGLVFLFTGFISLLRIRTIMKHDGTKTDKLEKLMIRICIFSVLYTVPAVLVIVCYLYEYVYIDYWMLTWHVDMCSSNSKYSIPCPMGDKRRHVGRKPQFQVFMLKYLMTLIVGITSSFWIWSPKTLTSWKEFFYKLKPNSTQPSRNEAYV</sequence>
<evidence type="ECO:0000256" key="8">
    <source>
        <dbReference type="ARBA" id="ARBA00022989"/>
    </source>
</evidence>
<evidence type="ECO:0000256" key="15">
    <source>
        <dbReference type="SAM" id="SignalP"/>
    </source>
</evidence>
<dbReference type="CDD" id="cd15034">
    <property type="entry name" value="7tmF_FZD1_2_7-like"/>
    <property type="match status" value="1"/>
</dbReference>
<dbReference type="EMBL" id="HBUF01048634">
    <property type="protein sequence ID" value="CAG6620838.1"/>
    <property type="molecule type" value="Transcribed_RNA"/>
</dbReference>
<dbReference type="InterPro" id="IPR017981">
    <property type="entry name" value="GPCR_2-like_7TM"/>
</dbReference>
<feature type="transmembrane region" description="Helical" evidence="14">
    <location>
        <begin position="412"/>
        <end position="439"/>
    </location>
</feature>
<dbReference type="EMBL" id="HBUF01680372">
    <property type="protein sequence ID" value="CAG6792222.1"/>
    <property type="molecule type" value="Transcribed_RNA"/>
</dbReference>
<proteinExistence type="inferred from homology"/>
<dbReference type="GO" id="GO:0035567">
    <property type="term" value="P:non-canonical Wnt signaling pathway"/>
    <property type="evidence" value="ECO:0007669"/>
    <property type="project" value="TreeGrafter"/>
</dbReference>
<name>A0A8D8SL93_9HEMI</name>
<keyword evidence="11" id="KW-0675">Receptor</keyword>
<dbReference type="PROSITE" id="PS50261">
    <property type="entry name" value="G_PROTEIN_RECEP_F2_4"/>
    <property type="match status" value="1"/>
</dbReference>
<dbReference type="EMBL" id="HBUF01346953">
    <property type="protein sequence ID" value="CAG6710351.1"/>
    <property type="molecule type" value="Transcribed_RNA"/>
</dbReference>
<protein>
    <submittedName>
        <fullName evidence="18">Frizzled-1</fullName>
    </submittedName>
</protein>
<evidence type="ECO:0000256" key="3">
    <source>
        <dbReference type="ARBA" id="ARBA00022473"/>
    </source>
</evidence>
<dbReference type="EMBL" id="HBUF01680374">
    <property type="protein sequence ID" value="CAG6792224.1"/>
    <property type="molecule type" value="Transcribed_RNA"/>
</dbReference>
<organism evidence="18">
    <name type="scientific">Cacopsylla melanoneura</name>
    <dbReference type="NCBI Taxonomy" id="428564"/>
    <lineage>
        <taxon>Eukaryota</taxon>
        <taxon>Metazoa</taxon>
        <taxon>Ecdysozoa</taxon>
        <taxon>Arthropoda</taxon>
        <taxon>Hexapoda</taxon>
        <taxon>Insecta</taxon>
        <taxon>Pterygota</taxon>
        <taxon>Neoptera</taxon>
        <taxon>Paraneoptera</taxon>
        <taxon>Hemiptera</taxon>
        <taxon>Sternorrhyncha</taxon>
        <taxon>Psylloidea</taxon>
        <taxon>Psyllidae</taxon>
        <taxon>Psyllinae</taxon>
        <taxon>Cacopsylla</taxon>
    </lineage>
</organism>
<keyword evidence="12" id="KW-0325">Glycoprotein</keyword>
<dbReference type="EMBL" id="HBUF01221345">
    <property type="protein sequence ID" value="CAG6669555.1"/>
    <property type="molecule type" value="Transcribed_RNA"/>
</dbReference>
<dbReference type="SMART" id="SM01330">
    <property type="entry name" value="Frizzled"/>
    <property type="match status" value="1"/>
</dbReference>
<dbReference type="SMART" id="SM00063">
    <property type="entry name" value="FRI"/>
    <property type="match status" value="1"/>
</dbReference>
<feature type="transmembrane region" description="Helical" evidence="14">
    <location>
        <begin position="330"/>
        <end position="359"/>
    </location>
</feature>
<comment type="similarity">
    <text evidence="2">Belongs to the G-protein coupled receptor Fz/Smo family.</text>
</comment>
<dbReference type="Pfam" id="PF01534">
    <property type="entry name" value="Frizzled"/>
    <property type="match status" value="1"/>
</dbReference>
<dbReference type="EMBL" id="HBUF01680373">
    <property type="protein sequence ID" value="CAG6792223.1"/>
    <property type="molecule type" value="Transcribed_RNA"/>
</dbReference>
<keyword evidence="10 13" id="KW-1015">Disulfide bond</keyword>
<keyword evidence="5" id="KW-0879">Wnt signaling pathway</keyword>
<evidence type="ECO:0000256" key="2">
    <source>
        <dbReference type="ARBA" id="ARBA00008077"/>
    </source>
</evidence>
<dbReference type="InterPro" id="IPR020067">
    <property type="entry name" value="Frizzled_dom"/>
</dbReference>
<dbReference type="EMBL" id="HBUF01048635">
    <property type="protein sequence ID" value="CAG6620839.1"/>
    <property type="molecule type" value="Transcribed_RNA"/>
</dbReference>
<dbReference type="Pfam" id="PF01392">
    <property type="entry name" value="Fz"/>
    <property type="match status" value="1"/>
</dbReference>
<feature type="chain" id="PRO_5036262044" evidence="15">
    <location>
        <begin position="21"/>
        <end position="576"/>
    </location>
</feature>
<keyword evidence="9 14" id="KW-0472">Membrane</keyword>
<feature type="transmembrane region" description="Helical" evidence="14">
    <location>
        <begin position="240"/>
        <end position="262"/>
    </location>
</feature>
<dbReference type="InterPro" id="IPR000539">
    <property type="entry name" value="Frizzled/Smoothened_7TM"/>
</dbReference>
<dbReference type="PROSITE" id="PS50038">
    <property type="entry name" value="FZ"/>
    <property type="match status" value="1"/>
</dbReference>
<feature type="transmembrane region" description="Helical" evidence="14">
    <location>
        <begin position="525"/>
        <end position="547"/>
    </location>
</feature>
<evidence type="ECO:0000256" key="5">
    <source>
        <dbReference type="ARBA" id="ARBA00022687"/>
    </source>
</evidence>
<dbReference type="EMBL" id="HBUF01346951">
    <property type="protein sequence ID" value="CAG6710349.1"/>
    <property type="molecule type" value="Transcribed_RNA"/>
</dbReference>
<accession>A0A8D8SL93</accession>
<dbReference type="EMBL" id="HBUF01680371">
    <property type="protein sequence ID" value="CAG6792221.1"/>
    <property type="molecule type" value="Transcribed_RNA"/>
</dbReference>
<evidence type="ECO:0000256" key="13">
    <source>
        <dbReference type="PROSITE-ProRule" id="PRU00090"/>
    </source>
</evidence>
<dbReference type="EMBL" id="HBUF01346952">
    <property type="protein sequence ID" value="CAG6710350.1"/>
    <property type="molecule type" value="Transcribed_RNA"/>
</dbReference>
<dbReference type="GO" id="GO:0017147">
    <property type="term" value="F:Wnt-protein binding"/>
    <property type="evidence" value="ECO:0007669"/>
    <property type="project" value="TreeGrafter"/>
</dbReference>
<dbReference type="PRINTS" id="PR00489">
    <property type="entry name" value="FRIZZLED"/>
</dbReference>
<dbReference type="CDD" id="cd07458">
    <property type="entry name" value="CRD_FZ1_like"/>
    <property type="match status" value="1"/>
</dbReference>